<dbReference type="InterPro" id="IPR029044">
    <property type="entry name" value="Nucleotide-diphossugar_trans"/>
</dbReference>
<dbReference type="PANTHER" id="PTHR32385:SF15">
    <property type="entry name" value="INOSITOL PHOSPHOCERAMIDE MANNOSYLTRANSFERASE 1"/>
    <property type="match status" value="1"/>
</dbReference>
<name>A0A0R2BC89_9LACO</name>
<dbReference type="GO" id="GO:0000030">
    <property type="term" value="F:mannosyltransferase activity"/>
    <property type="evidence" value="ECO:0007669"/>
    <property type="project" value="TreeGrafter"/>
</dbReference>
<comment type="caution">
    <text evidence="2">The sequence shown here is derived from an EMBL/GenBank/DDBJ whole genome shotgun (WGS) entry which is preliminary data.</text>
</comment>
<keyword evidence="1 2" id="KW-0808">Transferase</keyword>
<dbReference type="AlphaFoldDB" id="A0A0R2BC89"/>
<reference evidence="2 3" key="1">
    <citation type="journal article" date="2015" name="Genome Announc.">
        <title>Expanding the biotechnology potential of lactobacilli through comparative genomics of 213 strains and associated genera.</title>
        <authorList>
            <person name="Sun Z."/>
            <person name="Harris H.M."/>
            <person name="McCann A."/>
            <person name="Guo C."/>
            <person name="Argimon S."/>
            <person name="Zhang W."/>
            <person name="Yang X."/>
            <person name="Jeffery I.B."/>
            <person name="Cooney J.C."/>
            <person name="Kagawa T.F."/>
            <person name="Liu W."/>
            <person name="Song Y."/>
            <person name="Salvetti E."/>
            <person name="Wrobel A."/>
            <person name="Rasinkangas P."/>
            <person name="Parkhill J."/>
            <person name="Rea M.C."/>
            <person name="O'Sullivan O."/>
            <person name="Ritari J."/>
            <person name="Douillard F.P."/>
            <person name="Paul Ross R."/>
            <person name="Yang R."/>
            <person name="Briner A.E."/>
            <person name="Felis G.E."/>
            <person name="de Vos W.M."/>
            <person name="Barrangou R."/>
            <person name="Klaenhammer T.R."/>
            <person name="Caufield P.W."/>
            <person name="Cui Y."/>
            <person name="Zhang H."/>
            <person name="O'Toole P.W."/>
        </authorList>
    </citation>
    <scope>NUCLEOTIDE SEQUENCE [LARGE SCALE GENOMIC DNA]</scope>
    <source>
        <strain evidence="2 3">DSM 20452</strain>
    </source>
</reference>
<proteinExistence type="predicted"/>
<accession>A0A0R2BC89</accession>
<evidence type="ECO:0000256" key="1">
    <source>
        <dbReference type="ARBA" id="ARBA00022679"/>
    </source>
</evidence>
<dbReference type="SUPFAM" id="SSF53448">
    <property type="entry name" value="Nucleotide-diphospho-sugar transferases"/>
    <property type="match status" value="1"/>
</dbReference>
<dbReference type="InterPro" id="IPR051706">
    <property type="entry name" value="Glycosyltransferase_domain"/>
</dbReference>
<dbReference type="EMBL" id="AYYN01000031">
    <property type="protein sequence ID" value="KRM76711.1"/>
    <property type="molecule type" value="Genomic_DNA"/>
</dbReference>
<dbReference type="Proteomes" id="UP000051612">
    <property type="component" value="Unassembled WGS sequence"/>
</dbReference>
<evidence type="ECO:0000313" key="2">
    <source>
        <dbReference type="EMBL" id="KRM76711.1"/>
    </source>
</evidence>
<organism evidence="2 3">
    <name type="scientific">Ligilactobacillus murinus DSM 20452 = NBRC 14221</name>
    <dbReference type="NCBI Taxonomy" id="1423772"/>
    <lineage>
        <taxon>Bacteria</taxon>
        <taxon>Bacillati</taxon>
        <taxon>Bacillota</taxon>
        <taxon>Bacilli</taxon>
        <taxon>Lactobacillales</taxon>
        <taxon>Lactobacillaceae</taxon>
        <taxon>Ligilactobacillus</taxon>
    </lineage>
</organism>
<gene>
    <name evidence="2" type="ORF">FC48_GL001409</name>
</gene>
<dbReference type="InterPro" id="IPR007577">
    <property type="entry name" value="GlycoTrfase_DXD_sugar-bd_CS"/>
</dbReference>
<sequence>MIPKKIHYVWLGDADKPTQVVKCINSWKRYLPDYEIIEWNQHNWDLNQNKFALVAFNEKKFAYASDVIRLDVLNRFGGIYLDSDIMVNKSFDELLDRHAFWGFMYDNAISTAVIASEPNNDFITRLLDKYAKLDFSGIADGTVEVTNNALITKELINYYPDFTLGNHQLSLSDGTAIFPKEYFEFPSYDQKTNFSNHLLLKSWGNEPISIFRKFVRVFLPVIIGPVNFGKIRSARGKKRFVAYEEYERKQRNYKNTN</sequence>
<dbReference type="GO" id="GO:0051999">
    <property type="term" value="P:mannosyl-inositol phosphorylceramide biosynthetic process"/>
    <property type="evidence" value="ECO:0007669"/>
    <property type="project" value="TreeGrafter"/>
</dbReference>
<keyword evidence="2" id="KW-0328">Glycosyltransferase</keyword>
<evidence type="ECO:0000313" key="3">
    <source>
        <dbReference type="Proteomes" id="UP000051612"/>
    </source>
</evidence>
<dbReference type="RefSeq" id="WP_056958479.1">
    <property type="nucleotide sequence ID" value="NZ_AYYN01000031.1"/>
</dbReference>
<dbReference type="PANTHER" id="PTHR32385">
    <property type="entry name" value="MANNOSYL PHOSPHORYLINOSITOL CERAMIDE SYNTHASE"/>
    <property type="match status" value="1"/>
</dbReference>
<dbReference type="GO" id="GO:0016020">
    <property type="term" value="C:membrane"/>
    <property type="evidence" value="ECO:0007669"/>
    <property type="project" value="GOC"/>
</dbReference>
<dbReference type="Pfam" id="PF04488">
    <property type="entry name" value="Gly_transf_sug"/>
    <property type="match status" value="1"/>
</dbReference>
<dbReference type="PATRIC" id="fig|1423772.3.peg.1500"/>
<protein>
    <submittedName>
        <fullName evidence="2">Mannosyltransferase OCH1 related enzyme</fullName>
    </submittedName>
</protein>
<dbReference type="Gene3D" id="3.90.550.20">
    <property type="match status" value="1"/>
</dbReference>